<dbReference type="GO" id="GO:0019200">
    <property type="term" value="F:carbohydrate kinase activity"/>
    <property type="evidence" value="ECO:0007669"/>
    <property type="project" value="InterPro"/>
</dbReference>
<evidence type="ECO:0000256" key="7">
    <source>
        <dbReference type="ARBA" id="ARBA00023136"/>
    </source>
</evidence>
<evidence type="ECO:0000256" key="9">
    <source>
        <dbReference type="SAM" id="SignalP"/>
    </source>
</evidence>
<keyword evidence="1" id="KW-0808">Transferase</keyword>
<proteinExistence type="predicted"/>
<dbReference type="EMBL" id="BMAW01002945">
    <property type="protein sequence ID" value="GFS81113.1"/>
    <property type="molecule type" value="Genomic_DNA"/>
</dbReference>
<keyword evidence="4 10" id="KW-0418">Kinase</keyword>
<gene>
    <name evidence="10" type="primary">POMK</name>
    <name evidence="10" type="ORF">NPIL_309581</name>
</gene>
<dbReference type="Gene3D" id="1.10.510.10">
    <property type="entry name" value="Transferase(Phosphotransferase) domain 1"/>
    <property type="match status" value="1"/>
</dbReference>
<dbReference type="GO" id="GO:0006493">
    <property type="term" value="P:protein O-linked glycosylation"/>
    <property type="evidence" value="ECO:0007669"/>
    <property type="project" value="InterPro"/>
</dbReference>
<evidence type="ECO:0000313" key="11">
    <source>
        <dbReference type="Proteomes" id="UP000887013"/>
    </source>
</evidence>
<dbReference type="InterPro" id="IPR039318">
    <property type="entry name" value="POMK"/>
</dbReference>
<evidence type="ECO:0000256" key="6">
    <source>
        <dbReference type="ARBA" id="ARBA00022989"/>
    </source>
</evidence>
<sequence length="326" mass="37461">MNTRTILFCSAVSLLAVYVYLNNQQLHANNPAPQTCHLHFMKNLSVCRPVCPNGTFFLMGMQTCQPWLNCNAKITLMETISTSVVKTVFLAKWEKYEVVLSVLNSKLYEKDFQQNLFMIKALNGNYTVQLVGFCKNNIITEFYALGNALNVNYHLRHSFRTYDSVKLRLDLCINYAAIINFLHSSPVGNRVMCDSNSLEKTLSQFLITDDFRIVVNDLDATPEVTYVSGEEKGVICGNKALEGSFVAPEQLWPYEQKFDPKILPRYNEKTDIFKIPDVCNWFLGNLADASKYKLFNFHKRCKNRDPSKRPSAKHVLEMYNNIRNDL</sequence>
<reference evidence="10" key="1">
    <citation type="submission" date="2020-08" db="EMBL/GenBank/DDBJ databases">
        <title>Multicomponent nature underlies the extraordinary mechanical properties of spider dragline silk.</title>
        <authorList>
            <person name="Kono N."/>
            <person name="Nakamura H."/>
            <person name="Mori M."/>
            <person name="Yoshida Y."/>
            <person name="Ohtoshi R."/>
            <person name="Malay A.D."/>
            <person name="Moran D.A.P."/>
            <person name="Tomita M."/>
            <person name="Numata K."/>
            <person name="Arakawa K."/>
        </authorList>
    </citation>
    <scope>NUCLEOTIDE SEQUENCE</scope>
</reference>
<dbReference type="GO" id="GO:0016773">
    <property type="term" value="F:phosphotransferase activity, alcohol group as acceptor"/>
    <property type="evidence" value="ECO:0007669"/>
    <property type="project" value="TreeGrafter"/>
</dbReference>
<keyword evidence="6" id="KW-1133">Transmembrane helix</keyword>
<keyword evidence="5" id="KW-0067">ATP-binding</keyword>
<dbReference type="PANTHER" id="PTHR22618">
    <property type="entry name" value="PROTEIN O-MANNOSE KINASE"/>
    <property type="match status" value="1"/>
</dbReference>
<organism evidence="10 11">
    <name type="scientific">Nephila pilipes</name>
    <name type="common">Giant wood spider</name>
    <name type="synonym">Nephila maculata</name>
    <dbReference type="NCBI Taxonomy" id="299642"/>
    <lineage>
        <taxon>Eukaryota</taxon>
        <taxon>Metazoa</taxon>
        <taxon>Ecdysozoa</taxon>
        <taxon>Arthropoda</taxon>
        <taxon>Chelicerata</taxon>
        <taxon>Arachnida</taxon>
        <taxon>Araneae</taxon>
        <taxon>Araneomorphae</taxon>
        <taxon>Entelegynae</taxon>
        <taxon>Araneoidea</taxon>
        <taxon>Nephilidae</taxon>
        <taxon>Nephila</taxon>
    </lineage>
</organism>
<keyword evidence="11" id="KW-1185">Reference proteome</keyword>
<dbReference type="PANTHER" id="PTHR22618:SF2">
    <property type="entry name" value="PROTEIN O-MANNOSE KINASE"/>
    <property type="match status" value="1"/>
</dbReference>
<evidence type="ECO:0000256" key="3">
    <source>
        <dbReference type="ARBA" id="ARBA00022741"/>
    </source>
</evidence>
<comment type="caution">
    <text evidence="10">The sequence shown here is derived from an EMBL/GenBank/DDBJ whole genome shotgun (WGS) entry which is preliminary data.</text>
</comment>
<keyword evidence="2" id="KW-0812">Transmembrane</keyword>
<dbReference type="OrthoDB" id="4062651at2759"/>
<evidence type="ECO:0000256" key="8">
    <source>
        <dbReference type="ARBA" id="ARBA00037847"/>
    </source>
</evidence>
<feature type="chain" id="PRO_5036501279" evidence="9">
    <location>
        <begin position="22"/>
        <end position="326"/>
    </location>
</feature>
<feature type="signal peptide" evidence="9">
    <location>
        <begin position="1"/>
        <end position="21"/>
    </location>
</feature>
<name>A0A8X6T5H9_NEPPI</name>
<keyword evidence="3" id="KW-0547">Nucleotide-binding</keyword>
<dbReference type="SUPFAM" id="SSF56112">
    <property type="entry name" value="Protein kinase-like (PK-like)"/>
    <property type="match status" value="1"/>
</dbReference>
<dbReference type="GO" id="GO:0005789">
    <property type="term" value="C:endoplasmic reticulum membrane"/>
    <property type="evidence" value="ECO:0007669"/>
    <property type="project" value="TreeGrafter"/>
</dbReference>
<comment type="subcellular location">
    <subcellularLocation>
        <location evidence="8">Endomembrane system</location>
        <topology evidence="8">Single-pass membrane protein</topology>
    </subcellularLocation>
</comment>
<dbReference type="InterPro" id="IPR011009">
    <property type="entry name" value="Kinase-like_dom_sf"/>
</dbReference>
<dbReference type="AlphaFoldDB" id="A0A8X6T5H9"/>
<keyword evidence="9" id="KW-0732">Signal</keyword>
<evidence type="ECO:0000256" key="5">
    <source>
        <dbReference type="ARBA" id="ARBA00022840"/>
    </source>
</evidence>
<evidence type="ECO:0000256" key="4">
    <source>
        <dbReference type="ARBA" id="ARBA00022777"/>
    </source>
</evidence>
<dbReference type="GO" id="GO:0005524">
    <property type="term" value="F:ATP binding"/>
    <property type="evidence" value="ECO:0007669"/>
    <property type="project" value="UniProtKB-KW"/>
</dbReference>
<accession>A0A8X6T5H9</accession>
<dbReference type="Proteomes" id="UP000887013">
    <property type="component" value="Unassembled WGS sequence"/>
</dbReference>
<evidence type="ECO:0000313" key="10">
    <source>
        <dbReference type="EMBL" id="GFS81113.1"/>
    </source>
</evidence>
<evidence type="ECO:0000256" key="1">
    <source>
        <dbReference type="ARBA" id="ARBA00022679"/>
    </source>
</evidence>
<protein>
    <submittedName>
        <fullName evidence="10">Protein O-mannose kinase</fullName>
    </submittedName>
</protein>
<keyword evidence="7" id="KW-0472">Membrane</keyword>
<evidence type="ECO:0000256" key="2">
    <source>
        <dbReference type="ARBA" id="ARBA00022692"/>
    </source>
</evidence>